<feature type="signal peptide" evidence="1">
    <location>
        <begin position="1"/>
        <end position="21"/>
    </location>
</feature>
<dbReference type="PANTHER" id="PTHR35882:SF1">
    <property type="match status" value="1"/>
</dbReference>
<dbReference type="PANTHER" id="PTHR35882">
    <property type="entry name" value="PELA"/>
    <property type="match status" value="1"/>
</dbReference>
<accession>A0A1H2VVS0</accession>
<dbReference type="Proteomes" id="UP000199515">
    <property type="component" value="Unassembled WGS sequence"/>
</dbReference>
<organism evidence="3 4">
    <name type="scientific">Amycolatopsis xylanica</name>
    <dbReference type="NCBI Taxonomy" id="589385"/>
    <lineage>
        <taxon>Bacteria</taxon>
        <taxon>Bacillati</taxon>
        <taxon>Actinomycetota</taxon>
        <taxon>Actinomycetes</taxon>
        <taxon>Pseudonocardiales</taxon>
        <taxon>Pseudonocardiaceae</taxon>
        <taxon>Amycolatopsis</taxon>
    </lineage>
</organism>
<protein>
    <recommendedName>
        <fullName evidence="2">Glycoside-hydrolase family GH114 TIM-barrel domain-containing protein</fullName>
    </recommendedName>
</protein>
<sequence>MIRLFGVLLVALIGISACSSAEKPVSSGGFVYQLQGYASGRLDEVAAAPFRMAVIDLARDASGAYFTADEVALVKNSGKKVLAYFEIGAIENFRPEYAAVKDSSLMLNEWPSWPGEFFVRYWEERWWDTVVRPRVDRALAAGFDGVYLDTPLAYEEIELRRVPALTRDELGTRMAALIVRISSYAKRVKSGFSIFPQNNPELQKYPGFADAIDGIGMEELFFQATDQPCTADFCAENLQGARELRKAGKTVLAIDYANQPENIANACRRYRDEGFEGYVTVRALDRISAPCK</sequence>
<dbReference type="InterPro" id="IPR016062">
    <property type="entry name" value="TM1410-rel"/>
</dbReference>
<feature type="domain" description="Glycoside-hydrolase family GH114 TIM-barrel" evidence="2">
    <location>
        <begin position="30"/>
        <end position="285"/>
    </location>
</feature>
<name>A0A1H2VVS0_9PSEU</name>
<proteinExistence type="predicted"/>
<dbReference type="InterPro" id="IPR017853">
    <property type="entry name" value="GH"/>
</dbReference>
<reference evidence="3 4" key="1">
    <citation type="submission" date="2016-10" db="EMBL/GenBank/DDBJ databases">
        <authorList>
            <person name="de Groot N.N."/>
        </authorList>
    </citation>
    <scope>NUCLEOTIDE SEQUENCE [LARGE SCALE GENOMIC DNA]</scope>
    <source>
        <strain evidence="3 4">CPCC 202699</strain>
    </source>
</reference>
<dbReference type="Gene3D" id="3.20.20.70">
    <property type="entry name" value="Aldolase class I"/>
    <property type="match status" value="1"/>
</dbReference>
<evidence type="ECO:0000313" key="4">
    <source>
        <dbReference type="Proteomes" id="UP000199515"/>
    </source>
</evidence>
<dbReference type="PRINTS" id="PR01545">
    <property type="entry name" value="THEMAYE10DUF"/>
</dbReference>
<dbReference type="SUPFAM" id="SSF51445">
    <property type="entry name" value="(Trans)glycosidases"/>
    <property type="match status" value="1"/>
</dbReference>
<feature type="chain" id="PRO_5011725102" description="Glycoside-hydrolase family GH114 TIM-barrel domain-containing protein" evidence="1">
    <location>
        <begin position="22"/>
        <end position="292"/>
    </location>
</feature>
<keyword evidence="4" id="KW-1185">Reference proteome</keyword>
<dbReference type="PROSITE" id="PS51257">
    <property type="entry name" value="PROKAR_LIPOPROTEIN"/>
    <property type="match status" value="1"/>
</dbReference>
<dbReference type="InterPro" id="IPR004352">
    <property type="entry name" value="GH114_TIM-barrel"/>
</dbReference>
<dbReference type="EMBL" id="FNON01000001">
    <property type="protein sequence ID" value="SDW72396.1"/>
    <property type="molecule type" value="Genomic_DNA"/>
</dbReference>
<gene>
    <name evidence="3" type="ORF">SAMN05421504_1011343</name>
</gene>
<evidence type="ECO:0000259" key="2">
    <source>
        <dbReference type="Pfam" id="PF03537"/>
    </source>
</evidence>
<dbReference type="Pfam" id="PF03537">
    <property type="entry name" value="Glyco_hydro_114"/>
    <property type="match status" value="1"/>
</dbReference>
<evidence type="ECO:0000313" key="3">
    <source>
        <dbReference type="EMBL" id="SDW72396.1"/>
    </source>
</evidence>
<evidence type="ECO:0000256" key="1">
    <source>
        <dbReference type="SAM" id="SignalP"/>
    </source>
</evidence>
<dbReference type="InterPro" id="IPR013785">
    <property type="entry name" value="Aldolase_TIM"/>
</dbReference>
<keyword evidence="1" id="KW-0732">Signal</keyword>
<dbReference type="STRING" id="589385.SAMN05421504_1011343"/>
<dbReference type="OrthoDB" id="30037at2"/>
<dbReference type="AlphaFoldDB" id="A0A1H2VVS0"/>